<evidence type="ECO:0000256" key="2">
    <source>
        <dbReference type="ARBA" id="ARBA00004141"/>
    </source>
</evidence>
<feature type="domain" description="Peptidase M50" evidence="8">
    <location>
        <begin position="27"/>
        <end position="201"/>
    </location>
</feature>
<keyword evidence="5 7" id="KW-1133">Transmembrane helix</keyword>
<dbReference type="OrthoDB" id="2080990at2"/>
<protein>
    <recommendedName>
        <fullName evidence="8">Peptidase M50 domain-containing protein</fullName>
    </recommendedName>
</protein>
<sequence>MRPLCKRLYIDSGCKGEKEMMGDILAIIGIFYLSVFIHEIGHCVMPRLAGIKEFNNIYIGIGNELHKFKIGHVSIVMNKFLIPFGHVGGNEEIKYNKFNVLQRTFVHLGGITFNLVIAIIAFGAIYYSNHDFLLIGSFASLISYIFKSVVNSSLWIFQNGFEGLTALLNAKRNLGIYYYLYILGIINSFIFIFNTIPIPMMIKNGKVLFNDGGQFIFKGLLNKDTSC</sequence>
<dbReference type="GO" id="GO:0016020">
    <property type="term" value="C:membrane"/>
    <property type="evidence" value="ECO:0007669"/>
    <property type="project" value="UniProtKB-SubCell"/>
</dbReference>
<feature type="transmembrane region" description="Helical" evidence="7">
    <location>
        <begin position="20"/>
        <end position="38"/>
    </location>
</feature>
<reference evidence="10" key="1">
    <citation type="journal article" date="2016" name="Genome Announc.">
        <title>Complete genome sequence of Alkaliphilus metalliredigens strain QYMF, an alkaliphilic and metal-reducing bacterium isolated from borax-contaminated leachate ponds.</title>
        <authorList>
            <person name="Hwang C."/>
            <person name="Copeland A."/>
            <person name="Lucas S."/>
            <person name="Lapidus A."/>
            <person name="Barry K."/>
            <person name="Detter J.C."/>
            <person name="Glavina Del Rio T."/>
            <person name="Hammon N."/>
            <person name="Israni S."/>
            <person name="Dalin E."/>
            <person name="Tice H."/>
            <person name="Pitluck S."/>
            <person name="Chertkov O."/>
            <person name="Brettin T."/>
            <person name="Bruce D."/>
            <person name="Han C."/>
            <person name="Schmutz J."/>
            <person name="Larimer F."/>
            <person name="Land M.L."/>
            <person name="Hauser L."/>
            <person name="Kyrpides N."/>
            <person name="Mikhailova N."/>
            <person name="Ye Q."/>
            <person name="Zhou J."/>
            <person name="Richardson P."/>
            <person name="Fields M.W."/>
        </authorList>
    </citation>
    <scope>NUCLEOTIDE SEQUENCE [LARGE SCALE GENOMIC DNA]</scope>
    <source>
        <strain evidence="10">QYMF</strain>
    </source>
</reference>
<name>A6TVZ3_ALKMQ</name>
<dbReference type="Proteomes" id="UP000001572">
    <property type="component" value="Chromosome"/>
</dbReference>
<evidence type="ECO:0000256" key="6">
    <source>
        <dbReference type="ARBA" id="ARBA00023136"/>
    </source>
</evidence>
<gene>
    <name evidence="9" type="ordered locus">Amet_4284</name>
</gene>
<evidence type="ECO:0000256" key="7">
    <source>
        <dbReference type="SAM" id="Phobius"/>
    </source>
</evidence>
<comment type="similarity">
    <text evidence="3">Belongs to the peptidase M50B family.</text>
</comment>
<proteinExistence type="inferred from homology"/>
<feature type="transmembrane region" description="Helical" evidence="7">
    <location>
        <begin position="132"/>
        <end position="156"/>
    </location>
</feature>
<evidence type="ECO:0000256" key="5">
    <source>
        <dbReference type="ARBA" id="ARBA00022989"/>
    </source>
</evidence>
<evidence type="ECO:0000256" key="1">
    <source>
        <dbReference type="ARBA" id="ARBA00001947"/>
    </source>
</evidence>
<feature type="transmembrane region" description="Helical" evidence="7">
    <location>
        <begin position="176"/>
        <end position="196"/>
    </location>
</feature>
<dbReference type="EMBL" id="CP000724">
    <property type="protein sequence ID" value="ABR50361.1"/>
    <property type="molecule type" value="Genomic_DNA"/>
</dbReference>
<keyword evidence="6 7" id="KW-0472">Membrane</keyword>
<dbReference type="Pfam" id="PF02163">
    <property type="entry name" value="Peptidase_M50"/>
    <property type="match status" value="1"/>
</dbReference>
<keyword evidence="4 7" id="KW-0812">Transmembrane</keyword>
<dbReference type="KEGG" id="amt:Amet_4284"/>
<dbReference type="HOGENOM" id="CLU_1217740_0_0_9"/>
<dbReference type="AlphaFoldDB" id="A6TVZ3"/>
<organism evidence="9 10">
    <name type="scientific">Alkaliphilus metalliredigens (strain QYMF)</name>
    <dbReference type="NCBI Taxonomy" id="293826"/>
    <lineage>
        <taxon>Bacteria</taxon>
        <taxon>Bacillati</taxon>
        <taxon>Bacillota</taxon>
        <taxon>Clostridia</taxon>
        <taxon>Peptostreptococcales</taxon>
        <taxon>Natronincolaceae</taxon>
        <taxon>Alkaliphilus</taxon>
    </lineage>
</organism>
<evidence type="ECO:0000256" key="3">
    <source>
        <dbReference type="ARBA" id="ARBA00007931"/>
    </source>
</evidence>
<keyword evidence="10" id="KW-1185">Reference proteome</keyword>
<accession>A6TVZ3</accession>
<evidence type="ECO:0000256" key="4">
    <source>
        <dbReference type="ARBA" id="ARBA00022692"/>
    </source>
</evidence>
<evidence type="ECO:0000313" key="10">
    <source>
        <dbReference type="Proteomes" id="UP000001572"/>
    </source>
</evidence>
<evidence type="ECO:0000259" key="8">
    <source>
        <dbReference type="Pfam" id="PF02163"/>
    </source>
</evidence>
<evidence type="ECO:0000313" key="9">
    <source>
        <dbReference type="EMBL" id="ABR50361.1"/>
    </source>
</evidence>
<comment type="cofactor">
    <cofactor evidence="1">
        <name>Zn(2+)</name>
        <dbReference type="ChEBI" id="CHEBI:29105"/>
    </cofactor>
</comment>
<feature type="transmembrane region" description="Helical" evidence="7">
    <location>
        <begin position="105"/>
        <end position="125"/>
    </location>
</feature>
<dbReference type="GO" id="GO:0006508">
    <property type="term" value="P:proteolysis"/>
    <property type="evidence" value="ECO:0007669"/>
    <property type="project" value="InterPro"/>
</dbReference>
<dbReference type="RefSeq" id="WP_012065309.1">
    <property type="nucleotide sequence ID" value="NC_009633.1"/>
</dbReference>
<dbReference type="InterPro" id="IPR008915">
    <property type="entry name" value="Peptidase_M50"/>
</dbReference>
<comment type="subcellular location">
    <subcellularLocation>
        <location evidence="2">Membrane</location>
        <topology evidence="2">Multi-pass membrane protein</topology>
    </subcellularLocation>
</comment>